<sequence length="212" mass="24624">MLHCNACFGLRWHSVLFSTRREYVQELDEDDEYREVTDYQLAECNGCEAITLHTRWANSGQPEPIEEQWPPKISRRQPKWMMDLFWLELNNNSFKQDFIQEIYSALKAGNRRLAVLGVRALLEQVMLENVGDQGNFLANLNKFELEGFISRLQREALQPVVEAGHASMHRGFKASETEIDSILDVLENVMESIYVSKHRVSGIRVPNRRSKP</sequence>
<evidence type="ECO:0000313" key="3">
    <source>
        <dbReference type="Proteomes" id="UP001156664"/>
    </source>
</evidence>
<accession>A0ABQ5YWH1</accession>
<gene>
    <name evidence="2" type="ORF">GCM10007875_23440</name>
</gene>
<proteinExistence type="predicted"/>
<dbReference type="EMBL" id="BSOJ01000029">
    <property type="protein sequence ID" value="GLR27253.1"/>
    <property type="molecule type" value="Genomic_DNA"/>
</dbReference>
<dbReference type="InterPro" id="IPR025285">
    <property type="entry name" value="DUF4145"/>
</dbReference>
<protein>
    <recommendedName>
        <fullName evidence="1">DUF4145 domain-containing protein</fullName>
    </recommendedName>
</protein>
<dbReference type="Proteomes" id="UP001156664">
    <property type="component" value="Unassembled WGS sequence"/>
</dbReference>
<organism evidence="2 3">
    <name type="scientific">Limnobacter litoralis</name>
    <dbReference type="NCBI Taxonomy" id="481366"/>
    <lineage>
        <taxon>Bacteria</taxon>
        <taxon>Pseudomonadati</taxon>
        <taxon>Pseudomonadota</taxon>
        <taxon>Betaproteobacteria</taxon>
        <taxon>Burkholderiales</taxon>
        <taxon>Burkholderiaceae</taxon>
        <taxon>Limnobacter</taxon>
    </lineage>
</organism>
<name>A0ABQ5YWH1_9BURK</name>
<reference evidence="3" key="1">
    <citation type="journal article" date="2019" name="Int. J. Syst. Evol. Microbiol.">
        <title>The Global Catalogue of Microorganisms (GCM) 10K type strain sequencing project: providing services to taxonomists for standard genome sequencing and annotation.</title>
        <authorList>
            <consortium name="The Broad Institute Genomics Platform"/>
            <consortium name="The Broad Institute Genome Sequencing Center for Infectious Disease"/>
            <person name="Wu L."/>
            <person name="Ma J."/>
        </authorList>
    </citation>
    <scope>NUCLEOTIDE SEQUENCE [LARGE SCALE GENOMIC DNA]</scope>
    <source>
        <strain evidence="3">NBRC 105857</strain>
    </source>
</reference>
<dbReference type="Pfam" id="PF13643">
    <property type="entry name" value="DUF4145"/>
    <property type="match status" value="1"/>
</dbReference>
<evidence type="ECO:0000259" key="1">
    <source>
        <dbReference type="Pfam" id="PF13643"/>
    </source>
</evidence>
<evidence type="ECO:0000313" key="2">
    <source>
        <dbReference type="EMBL" id="GLR27253.1"/>
    </source>
</evidence>
<keyword evidence="3" id="KW-1185">Reference proteome</keyword>
<comment type="caution">
    <text evidence="2">The sequence shown here is derived from an EMBL/GenBank/DDBJ whole genome shotgun (WGS) entry which is preliminary data.</text>
</comment>
<feature type="domain" description="DUF4145" evidence="1">
    <location>
        <begin position="100"/>
        <end position="186"/>
    </location>
</feature>